<evidence type="ECO:0000313" key="1">
    <source>
        <dbReference type="EMBL" id="GGI24479.1"/>
    </source>
</evidence>
<proteinExistence type="predicted"/>
<gene>
    <name evidence="1" type="ORF">GCM10008119_12860</name>
</gene>
<reference evidence="2" key="1">
    <citation type="journal article" date="2019" name="Int. J. Syst. Evol. Microbiol.">
        <title>The Global Catalogue of Microorganisms (GCM) 10K type strain sequencing project: providing services to taxonomists for standard genome sequencing and annotation.</title>
        <authorList>
            <consortium name="The Broad Institute Genomics Platform"/>
            <consortium name="The Broad Institute Genome Sequencing Center for Infectious Disease"/>
            <person name="Wu L."/>
            <person name="Ma J."/>
        </authorList>
    </citation>
    <scope>NUCLEOTIDE SEQUENCE [LARGE SCALE GENOMIC DNA]</scope>
    <source>
        <strain evidence="2">CCM 8939</strain>
    </source>
</reference>
<keyword evidence="2" id="KW-1185">Reference proteome</keyword>
<protein>
    <recommendedName>
        <fullName evidence="3">DUF4926 domain-containing protein</fullName>
    </recommendedName>
</protein>
<evidence type="ECO:0008006" key="3">
    <source>
        <dbReference type="Google" id="ProtNLM"/>
    </source>
</evidence>
<dbReference type="RefSeq" id="WP_188412435.1">
    <property type="nucleotide sequence ID" value="NZ_BMDJ01000003.1"/>
</dbReference>
<organism evidence="1 2">
    <name type="scientific">Pedobacter mendelii</name>
    <dbReference type="NCBI Taxonomy" id="1908240"/>
    <lineage>
        <taxon>Bacteria</taxon>
        <taxon>Pseudomonadati</taxon>
        <taxon>Bacteroidota</taxon>
        <taxon>Sphingobacteriia</taxon>
        <taxon>Sphingobacteriales</taxon>
        <taxon>Sphingobacteriaceae</taxon>
        <taxon>Pedobacter</taxon>
    </lineage>
</organism>
<comment type="caution">
    <text evidence="1">The sequence shown here is derived from an EMBL/GenBank/DDBJ whole genome shotgun (WGS) entry which is preliminary data.</text>
</comment>
<dbReference type="EMBL" id="BMDJ01000003">
    <property type="protein sequence ID" value="GGI24479.1"/>
    <property type="molecule type" value="Genomic_DNA"/>
</dbReference>
<accession>A0ABQ2BEX4</accession>
<name>A0ABQ2BEX4_9SPHI</name>
<sequence length="66" mass="7439">MLINNDETTIKLDSLQVGDFIENKSGSKGVIEQINILKTPQATEYYFQLFDGKGIVFILKEKSVSK</sequence>
<evidence type="ECO:0000313" key="2">
    <source>
        <dbReference type="Proteomes" id="UP000645390"/>
    </source>
</evidence>
<dbReference type="Proteomes" id="UP000645390">
    <property type="component" value="Unassembled WGS sequence"/>
</dbReference>